<feature type="domain" description="DUF6879" evidence="1">
    <location>
        <begin position="8"/>
        <end position="171"/>
    </location>
</feature>
<evidence type="ECO:0000259" key="1">
    <source>
        <dbReference type="Pfam" id="PF21806"/>
    </source>
</evidence>
<dbReference type="InterPro" id="IPR049244">
    <property type="entry name" value="DUF6879"/>
</dbReference>
<keyword evidence="3" id="KW-1185">Reference proteome</keyword>
<evidence type="ECO:0000313" key="2">
    <source>
        <dbReference type="EMBL" id="OOC04298.1"/>
    </source>
</evidence>
<dbReference type="EMBL" id="MUXN01000017">
    <property type="protein sequence ID" value="OOC04298.1"/>
    <property type="molecule type" value="Genomic_DNA"/>
</dbReference>
<dbReference type="Pfam" id="PF21806">
    <property type="entry name" value="DUF6879"/>
    <property type="match status" value="1"/>
</dbReference>
<proteinExistence type="predicted"/>
<accession>A0ABX3JD15</accession>
<name>A0ABX3JD15_9PSEU</name>
<comment type="caution">
    <text evidence="2">The sequence shown here is derived from an EMBL/GenBank/DDBJ whole genome shotgun (WGS) entry which is preliminary data.</text>
</comment>
<dbReference type="RefSeq" id="WP_052014605.1">
    <property type="nucleotide sequence ID" value="NZ_ANMG01000085.1"/>
</dbReference>
<evidence type="ECO:0000313" key="3">
    <source>
        <dbReference type="Proteomes" id="UP000188551"/>
    </source>
</evidence>
<gene>
    <name evidence="2" type="ORF">B0293_23880</name>
</gene>
<reference evidence="2 3" key="1">
    <citation type="submission" date="2017-02" db="EMBL/GenBank/DDBJ databases">
        <title>Amycolatopsis azurea DSM 43854 draft genome.</title>
        <authorList>
            <person name="Mayilraj S."/>
        </authorList>
    </citation>
    <scope>NUCLEOTIDE SEQUENCE [LARGE SCALE GENOMIC DNA]</scope>
    <source>
        <strain evidence="2 3">DSM 43854</strain>
    </source>
</reference>
<protein>
    <recommendedName>
        <fullName evidence="1">DUF6879 domain-containing protein</fullName>
    </recommendedName>
</protein>
<organism evidence="2 3">
    <name type="scientific">Amycolatopsis azurea DSM 43854</name>
    <dbReference type="NCBI Taxonomy" id="1238180"/>
    <lineage>
        <taxon>Bacteria</taxon>
        <taxon>Bacillati</taxon>
        <taxon>Actinomycetota</taxon>
        <taxon>Actinomycetes</taxon>
        <taxon>Pseudonocardiales</taxon>
        <taxon>Pseudonocardiaceae</taxon>
        <taxon>Amycolatopsis</taxon>
    </lineage>
</organism>
<dbReference type="Proteomes" id="UP000188551">
    <property type="component" value="Unassembled WGS sequence"/>
</dbReference>
<sequence>MMDRLSGDEWARALHDFERTAFRFECQGTYHEPYEQEALRQYLAGGEPDLGYLRGWLDDVRRGTESGRRYSRVRVLTDPLTDYLKFELAVTPHNAAAGEEVRILSAAQAAEMDLPQDDFWLFDNKLATVMHFDEREGFQYADAVTAPDQVREFLEIRERVWDAAVSFREFVMT</sequence>